<dbReference type="EMBL" id="PUIB01000010">
    <property type="protein sequence ID" value="PQO40018.1"/>
    <property type="molecule type" value="Genomic_DNA"/>
</dbReference>
<dbReference type="PANTHER" id="PTHR45953:SF1">
    <property type="entry name" value="IDURONATE 2-SULFATASE"/>
    <property type="match status" value="1"/>
</dbReference>
<evidence type="ECO:0000313" key="9">
    <source>
        <dbReference type="EMBL" id="PQO40018.1"/>
    </source>
</evidence>
<protein>
    <submittedName>
        <fullName evidence="9">Iduronate sulfatase</fullName>
    </submittedName>
</protein>
<keyword evidence="3" id="KW-0479">Metal-binding</keyword>
<dbReference type="OrthoDB" id="9782218at2"/>
<keyword evidence="5" id="KW-0378">Hydrolase</keyword>
<keyword evidence="4 7" id="KW-0732">Signal</keyword>
<proteinExistence type="inferred from homology"/>
<reference evidence="9 10" key="1">
    <citation type="submission" date="2018-02" db="EMBL/GenBank/DDBJ databases">
        <title>Comparative genomes isolates from brazilian mangrove.</title>
        <authorList>
            <person name="Araujo J.E."/>
            <person name="Taketani R.G."/>
            <person name="Silva M.C.P."/>
            <person name="Loureco M.V."/>
            <person name="Andreote F.D."/>
        </authorList>
    </citation>
    <scope>NUCLEOTIDE SEQUENCE [LARGE SCALE GENOMIC DNA]</scope>
    <source>
        <strain evidence="9 10">NAP PRIS-MGV</strain>
    </source>
</reference>
<evidence type="ECO:0000256" key="4">
    <source>
        <dbReference type="ARBA" id="ARBA00022729"/>
    </source>
</evidence>
<dbReference type="InterPro" id="IPR017850">
    <property type="entry name" value="Alkaline_phosphatase_core_sf"/>
</dbReference>
<feature type="signal peptide" evidence="7">
    <location>
        <begin position="1"/>
        <end position="22"/>
    </location>
</feature>
<organism evidence="9 10">
    <name type="scientific">Blastopirellula marina</name>
    <dbReference type="NCBI Taxonomy" id="124"/>
    <lineage>
        <taxon>Bacteria</taxon>
        <taxon>Pseudomonadati</taxon>
        <taxon>Planctomycetota</taxon>
        <taxon>Planctomycetia</taxon>
        <taxon>Pirellulales</taxon>
        <taxon>Pirellulaceae</taxon>
        <taxon>Blastopirellula</taxon>
    </lineage>
</organism>
<comment type="cofactor">
    <cofactor evidence="1">
        <name>Ca(2+)</name>
        <dbReference type="ChEBI" id="CHEBI:29108"/>
    </cofactor>
</comment>
<dbReference type="AlphaFoldDB" id="A0A2S8G6D0"/>
<sequence length="489" mass="53863">MFSRPYPPLVALSLLFASTLWGAEKQPNVLLIAVDDLRTELGCYGLPYVESPRLDQLASQGMLFRRHYVQVPTCGASRFALLTGRSPAQTNALSNTAFYAGKNKLSAEPLAGAQTMPELFRRSGYRTVCIGKISHTADGKVFEYDGRGDGRDEMPGAWDELATPYGPWKRGWGVFFGYEGGSHREDGTGRKDLMEFTATRDEDLPDGMLAAAAIKQLGELKKRDEPFFLGVGFIKPHLPFVATKQDWDAISKEDVAPPSAPEKPQSAFWSSSGEFYKYDAPYEKTRPLATADALTAKRAYLACVRYVDRQIGKVLDAVDQLDLADDTIVIVWGDHGWHLGEYAMWGKHAPYERTLNSTLIVRVPGVTKPGTVSDALVDSIDIYPTLVELCQPSFTQTAQPLDGVSFKPILSGEAEQVHDVSLSYWGGATSVRSPTHRLIVKQAKGKPPTTELYDLRATVDPTENLAASQPELVAELLKQKEAREKSSKP</sequence>
<dbReference type="Gene3D" id="3.40.720.10">
    <property type="entry name" value="Alkaline Phosphatase, subunit A"/>
    <property type="match status" value="1"/>
</dbReference>
<dbReference type="GO" id="GO:0005737">
    <property type="term" value="C:cytoplasm"/>
    <property type="evidence" value="ECO:0007669"/>
    <property type="project" value="TreeGrafter"/>
</dbReference>
<gene>
    <name evidence="9" type="ORF">C5Y98_06780</name>
</gene>
<comment type="similarity">
    <text evidence="2">Belongs to the sulfatase family.</text>
</comment>
<evidence type="ECO:0000313" key="10">
    <source>
        <dbReference type="Proteomes" id="UP000239388"/>
    </source>
</evidence>
<evidence type="ECO:0000256" key="7">
    <source>
        <dbReference type="SAM" id="SignalP"/>
    </source>
</evidence>
<accession>A0A2S8G6D0</accession>
<evidence type="ECO:0000256" key="5">
    <source>
        <dbReference type="ARBA" id="ARBA00022801"/>
    </source>
</evidence>
<evidence type="ECO:0000256" key="1">
    <source>
        <dbReference type="ARBA" id="ARBA00001913"/>
    </source>
</evidence>
<evidence type="ECO:0000256" key="2">
    <source>
        <dbReference type="ARBA" id="ARBA00008779"/>
    </source>
</evidence>
<evidence type="ECO:0000256" key="6">
    <source>
        <dbReference type="ARBA" id="ARBA00022837"/>
    </source>
</evidence>
<dbReference type="GO" id="GO:0004423">
    <property type="term" value="F:iduronate-2-sulfatase activity"/>
    <property type="evidence" value="ECO:0007669"/>
    <property type="project" value="InterPro"/>
</dbReference>
<evidence type="ECO:0000256" key="3">
    <source>
        <dbReference type="ARBA" id="ARBA00022723"/>
    </source>
</evidence>
<keyword evidence="6" id="KW-0106">Calcium</keyword>
<comment type="caution">
    <text evidence="9">The sequence shown here is derived from an EMBL/GenBank/DDBJ whole genome shotgun (WGS) entry which is preliminary data.</text>
</comment>
<dbReference type="RefSeq" id="WP_105352722.1">
    <property type="nucleotide sequence ID" value="NZ_PUIB01000010.1"/>
</dbReference>
<dbReference type="GO" id="GO:0046872">
    <property type="term" value="F:metal ion binding"/>
    <property type="evidence" value="ECO:0007669"/>
    <property type="project" value="UniProtKB-KW"/>
</dbReference>
<evidence type="ECO:0000259" key="8">
    <source>
        <dbReference type="Pfam" id="PF00884"/>
    </source>
</evidence>
<feature type="domain" description="Sulfatase N-terminal" evidence="8">
    <location>
        <begin position="27"/>
        <end position="389"/>
    </location>
</feature>
<dbReference type="Pfam" id="PF00884">
    <property type="entry name" value="Sulfatase"/>
    <property type="match status" value="1"/>
</dbReference>
<feature type="chain" id="PRO_5015602929" evidence="7">
    <location>
        <begin position="23"/>
        <end position="489"/>
    </location>
</feature>
<dbReference type="CDD" id="cd16030">
    <property type="entry name" value="iduronate-2-sulfatase"/>
    <property type="match status" value="1"/>
</dbReference>
<dbReference type="InterPro" id="IPR000917">
    <property type="entry name" value="Sulfatase_N"/>
</dbReference>
<dbReference type="Proteomes" id="UP000239388">
    <property type="component" value="Unassembled WGS sequence"/>
</dbReference>
<dbReference type="PANTHER" id="PTHR45953">
    <property type="entry name" value="IDURONATE 2-SULFATASE"/>
    <property type="match status" value="1"/>
</dbReference>
<dbReference type="SUPFAM" id="SSF53649">
    <property type="entry name" value="Alkaline phosphatase-like"/>
    <property type="match status" value="1"/>
</dbReference>
<dbReference type="InterPro" id="IPR035874">
    <property type="entry name" value="IDS"/>
</dbReference>
<name>A0A2S8G6D0_9BACT</name>